<comment type="caution">
    <text evidence="1">The sequence shown here is derived from an EMBL/GenBank/DDBJ whole genome shotgun (WGS) entry which is preliminary data.</text>
</comment>
<organism evidence="1 2">
    <name type="scientific">Streptomyces showdoensis</name>
    <dbReference type="NCBI Taxonomy" id="68268"/>
    <lineage>
        <taxon>Bacteria</taxon>
        <taxon>Bacillati</taxon>
        <taxon>Actinomycetota</taxon>
        <taxon>Actinomycetes</taxon>
        <taxon>Kitasatosporales</taxon>
        <taxon>Streptomycetaceae</taxon>
        <taxon>Streptomyces</taxon>
    </lineage>
</organism>
<evidence type="ECO:0000313" key="1">
    <source>
        <dbReference type="EMBL" id="KKZ72066.1"/>
    </source>
</evidence>
<reference evidence="1 2" key="1">
    <citation type="submission" date="2015-05" db="EMBL/GenBank/DDBJ databases">
        <title>Draft Genome assembly of Streptomyces showdoensis.</title>
        <authorList>
            <person name="Thapa K.K."/>
            <person name="Metsa-Ketela M."/>
        </authorList>
    </citation>
    <scope>NUCLEOTIDE SEQUENCE [LARGE SCALE GENOMIC DNA]</scope>
    <source>
        <strain evidence="1 2">ATCC 15227</strain>
    </source>
</reference>
<dbReference type="OrthoDB" id="3871011at2"/>
<dbReference type="AlphaFoldDB" id="A0A2P2GKN3"/>
<proteinExistence type="predicted"/>
<evidence type="ECO:0000313" key="2">
    <source>
        <dbReference type="Proteomes" id="UP000265325"/>
    </source>
</evidence>
<name>A0A2P2GKN3_STREW</name>
<dbReference type="RefSeq" id="WP_046909228.1">
    <property type="nucleotide sequence ID" value="NZ_BAAAXG010000009.1"/>
</dbReference>
<dbReference type="EMBL" id="LAQS01000030">
    <property type="protein sequence ID" value="KKZ72066.1"/>
    <property type="molecule type" value="Genomic_DNA"/>
</dbReference>
<sequence length="125" mass="13420">MNEQTFADEPHTVRITADGHTATVVLDGADMSRALAGYTLEHRVGQPPLLVLYPSPRHSAAFDGLAHVAVAETTDPGPAVAEFLRHINPTALDQAALQRNDLDGSPNELTKAMLAQLIDWAEGRT</sequence>
<gene>
    <name evidence="1" type="ORF">VO63_19980</name>
</gene>
<dbReference type="Proteomes" id="UP000265325">
    <property type="component" value="Unassembled WGS sequence"/>
</dbReference>
<keyword evidence="2" id="KW-1185">Reference proteome</keyword>
<accession>A0A2P2GKN3</accession>
<protein>
    <submittedName>
        <fullName evidence="1">Uncharacterized protein</fullName>
    </submittedName>
</protein>